<dbReference type="EMBL" id="AXNT01000076">
    <property type="protein sequence ID" value="KGM01920.1"/>
    <property type="molecule type" value="Genomic_DNA"/>
</dbReference>
<evidence type="ECO:0000259" key="2">
    <source>
        <dbReference type="Pfam" id="PF00149"/>
    </source>
</evidence>
<keyword evidence="4" id="KW-1185">Reference proteome</keyword>
<dbReference type="InterPro" id="IPR029052">
    <property type="entry name" value="Metallo-depent_PP-like"/>
</dbReference>
<dbReference type="Pfam" id="PF00149">
    <property type="entry name" value="Metallophos"/>
    <property type="match status" value="1"/>
</dbReference>
<comment type="caution">
    <text evidence="3">The sequence shown here is derived from an EMBL/GenBank/DDBJ whole genome shotgun (WGS) entry which is preliminary data.</text>
</comment>
<proteinExistence type="predicted"/>
<accession>A0A0A0B519</accession>
<dbReference type="PANTHER" id="PTHR31302">
    <property type="entry name" value="TRANSMEMBRANE PROTEIN WITH METALLOPHOSPHOESTERASE DOMAIN-RELATED"/>
    <property type="match status" value="1"/>
</dbReference>
<dbReference type="InterPro" id="IPR051158">
    <property type="entry name" value="Metallophosphoesterase_sf"/>
</dbReference>
<dbReference type="SUPFAM" id="SSF56300">
    <property type="entry name" value="Metallo-dependent phosphatases"/>
    <property type="match status" value="1"/>
</dbReference>
<name>A0A0A0B519_9CELL</name>
<dbReference type="GO" id="GO:0008758">
    <property type="term" value="F:UDP-2,3-diacylglucosamine hydrolase activity"/>
    <property type="evidence" value="ECO:0007669"/>
    <property type="project" value="TreeGrafter"/>
</dbReference>
<dbReference type="Gene3D" id="3.60.21.10">
    <property type="match status" value="1"/>
</dbReference>
<dbReference type="AlphaFoldDB" id="A0A0A0B519"/>
<protein>
    <submittedName>
        <fullName evidence="3">Metallophosphoesterase</fullName>
    </submittedName>
</protein>
<feature type="domain" description="Calcineurin-like phosphoesterase" evidence="2">
    <location>
        <begin position="48"/>
        <end position="254"/>
    </location>
</feature>
<reference evidence="3 4" key="1">
    <citation type="submission" date="2013-10" db="EMBL/GenBank/DDBJ databases">
        <authorList>
            <person name="Wang G."/>
            <person name="Zhuang W."/>
        </authorList>
    </citation>
    <scope>NUCLEOTIDE SEQUENCE [LARGE SCALE GENOMIC DNA]</scope>
    <source>
        <strain evidence="3 4">DSM 20118</strain>
    </source>
</reference>
<evidence type="ECO:0000256" key="1">
    <source>
        <dbReference type="SAM" id="MobiDB-lite"/>
    </source>
</evidence>
<evidence type="ECO:0000313" key="3">
    <source>
        <dbReference type="EMBL" id="KGM01920.1"/>
    </source>
</evidence>
<dbReference type="OrthoDB" id="9780884at2"/>
<dbReference type="GO" id="GO:0009245">
    <property type="term" value="P:lipid A biosynthetic process"/>
    <property type="evidence" value="ECO:0007669"/>
    <property type="project" value="TreeGrafter"/>
</dbReference>
<dbReference type="GO" id="GO:0016020">
    <property type="term" value="C:membrane"/>
    <property type="evidence" value="ECO:0007669"/>
    <property type="project" value="GOC"/>
</dbReference>
<gene>
    <name evidence="3" type="ORF">Q760_16540</name>
</gene>
<sequence>MPAGTARALGGLALGGVGALAWASLVEVRWYVLREVTVPVLPAGEAPLRVLHLADLHLVPGQRRKVDWVRDLASLDADLVIDTGDNWAHLGAMGPLLYALEPHLAKPGAFVLGSNDYVAPIPKNPGRYLLPDSRGARHPSPTELPWRELAARFRSAGWKDLTNRRDTIDVAGRRISLVGVDDAHLDQDRFPAAGGADDARTDASRAGGTRTDASRAGGTAVDLHVGVTHAPYRRVLDAMHADDADLVIAGHTHGGQLAVPLYGALVTNCDLDRSRAKGLHGWPGPRPDRPGGDGSTWLHVSAGLGTSPYAPVRFACRPEATLLTLVAR</sequence>
<dbReference type="PANTHER" id="PTHR31302:SF20">
    <property type="entry name" value="CONSERVED PROTEIN"/>
    <property type="match status" value="1"/>
</dbReference>
<dbReference type="RefSeq" id="WP_034630724.1">
    <property type="nucleotide sequence ID" value="NZ_AXNT01000076.1"/>
</dbReference>
<evidence type="ECO:0000313" key="4">
    <source>
        <dbReference type="Proteomes" id="UP000029833"/>
    </source>
</evidence>
<dbReference type="STRING" id="1408250.Q760_16540"/>
<dbReference type="Proteomes" id="UP000029833">
    <property type="component" value="Unassembled WGS sequence"/>
</dbReference>
<dbReference type="InterPro" id="IPR004843">
    <property type="entry name" value="Calcineurin-like_PHP"/>
</dbReference>
<feature type="region of interest" description="Disordered" evidence="1">
    <location>
        <begin position="188"/>
        <end position="216"/>
    </location>
</feature>
<organism evidence="3 4">
    <name type="scientific">Cellulomonas cellasea DSM 20118</name>
    <dbReference type="NCBI Taxonomy" id="1408250"/>
    <lineage>
        <taxon>Bacteria</taxon>
        <taxon>Bacillati</taxon>
        <taxon>Actinomycetota</taxon>
        <taxon>Actinomycetes</taxon>
        <taxon>Micrococcales</taxon>
        <taxon>Cellulomonadaceae</taxon>
        <taxon>Cellulomonas</taxon>
    </lineage>
</organism>